<dbReference type="EMBL" id="AJIX01000058">
    <property type="protein sequence ID" value="KGR00660.1"/>
    <property type="molecule type" value="Genomic_DNA"/>
</dbReference>
<feature type="domain" description="Helicase C-terminal" evidence="17">
    <location>
        <begin position="347"/>
        <end position="492"/>
    </location>
</feature>
<dbReference type="InterPro" id="IPR014001">
    <property type="entry name" value="Helicase_ATP-bd"/>
</dbReference>
<dbReference type="Pfam" id="PF00271">
    <property type="entry name" value="Helicase_C"/>
    <property type="match status" value="1"/>
</dbReference>
<comment type="similarity">
    <text evidence="10">Belongs to the DEAD box helicase family. DDX47/RRP3 subfamily.</text>
</comment>
<dbReference type="PROSITE" id="PS51194">
    <property type="entry name" value="HELICASE_CTER"/>
    <property type="match status" value="1"/>
</dbReference>
<dbReference type="CDD" id="cd17954">
    <property type="entry name" value="DEADc_DDX47"/>
    <property type="match status" value="1"/>
</dbReference>
<evidence type="ECO:0000256" key="3">
    <source>
        <dbReference type="ARBA" id="ARBA00022552"/>
    </source>
</evidence>
<evidence type="ECO:0000256" key="8">
    <source>
        <dbReference type="ARBA" id="ARBA00022884"/>
    </source>
</evidence>
<feature type="region of interest" description="Disordered" evidence="15">
    <location>
        <begin position="505"/>
        <end position="534"/>
    </location>
</feature>
<keyword evidence="9" id="KW-0539">Nucleus</keyword>
<accession>A0AB34PKZ4</accession>
<dbReference type="InterPro" id="IPR050079">
    <property type="entry name" value="DEAD_box_RNA_helicase"/>
</dbReference>
<evidence type="ECO:0000256" key="10">
    <source>
        <dbReference type="ARBA" id="ARBA00024350"/>
    </source>
</evidence>
<dbReference type="SMART" id="SM00490">
    <property type="entry name" value="HELICc"/>
    <property type="match status" value="1"/>
</dbReference>
<keyword evidence="5 14" id="KW-0378">Hydrolase</keyword>
<evidence type="ECO:0000256" key="4">
    <source>
        <dbReference type="ARBA" id="ARBA00022741"/>
    </source>
</evidence>
<evidence type="ECO:0000256" key="15">
    <source>
        <dbReference type="SAM" id="MobiDB-lite"/>
    </source>
</evidence>
<dbReference type="InterPro" id="IPR000629">
    <property type="entry name" value="RNA-helicase_DEAD-box_CS"/>
</dbReference>
<evidence type="ECO:0000256" key="6">
    <source>
        <dbReference type="ARBA" id="ARBA00022806"/>
    </source>
</evidence>
<dbReference type="Proteomes" id="UP000030161">
    <property type="component" value="Unassembled WGS sequence"/>
</dbReference>
<keyword evidence="8" id="KW-0694">RNA-binding</keyword>
<evidence type="ECO:0000256" key="13">
    <source>
        <dbReference type="PROSITE-ProRule" id="PRU00552"/>
    </source>
</evidence>
<keyword evidence="6 14" id="KW-0347">Helicase</keyword>
<organism evidence="19 20">
    <name type="scientific">Candida albicans P78048</name>
    <dbReference type="NCBI Taxonomy" id="1094989"/>
    <lineage>
        <taxon>Eukaryota</taxon>
        <taxon>Fungi</taxon>
        <taxon>Dikarya</taxon>
        <taxon>Ascomycota</taxon>
        <taxon>Saccharomycotina</taxon>
        <taxon>Pichiomycetes</taxon>
        <taxon>Debaryomycetaceae</taxon>
        <taxon>Candida/Lodderomyces clade</taxon>
        <taxon>Candida</taxon>
    </lineage>
</organism>
<dbReference type="SUPFAM" id="SSF52540">
    <property type="entry name" value="P-loop containing nucleoside triphosphate hydrolases"/>
    <property type="match status" value="1"/>
</dbReference>
<evidence type="ECO:0000256" key="9">
    <source>
        <dbReference type="ARBA" id="ARBA00023242"/>
    </source>
</evidence>
<dbReference type="AlphaFoldDB" id="A0AB34PKZ4"/>
<dbReference type="PROSITE" id="PS51195">
    <property type="entry name" value="Q_MOTIF"/>
    <property type="match status" value="1"/>
</dbReference>
<dbReference type="GO" id="GO:0016787">
    <property type="term" value="F:hydrolase activity"/>
    <property type="evidence" value="ECO:0007669"/>
    <property type="project" value="UniProtKB-KW"/>
</dbReference>
<feature type="region of interest" description="Disordered" evidence="15">
    <location>
        <begin position="67"/>
        <end position="107"/>
    </location>
</feature>
<evidence type="ECO:0000259" key="18">
    <source>
        <dbReference type="PROSITE" id="PS51195"/>
    </source>
</evidence>
<feature type="compositionally biased region" description="Basic and acidic residues" evidence="15">
    <location>
        <begin position="505"/>
        <end position="517"/>
    </location>
</feature>
<sequence>MTMMNEKLKKEKKKIFGVITPFQKYLYTPRIINTVHLIIMSSKGITKKKVKSLKNLDSTKKLAEKIKQQALQKQQKQQKQQEQENANHNQTESSLSSSSSTTSSSITTIDPDAELKFKTFKELNLVPDLLESIESMKFTKPTPIQSEAIPHALEGKDIIGLAQTGSGKTAAFAIPILQSLWHAQQPYFALVLAPTRELAFQIKDTFDALGSSMGLRSSCIVGGMDMMDQARDLMRKPHVIVATPGRIMDHLEHTKGFSLKNLKYLVMDEADRLLDMDFGPALDKILKVIPIKRTTYLFSATMTNKIEKLQRASLHNPVRVAVSSKYQTADNLVQSMMLVNDGYKNTILIHLLNEFMGKSIIVFTRTVAHAQRTALLARILGFNAVPLHGQLSQSQRLGSLNKFKSNQANILVATDVAARGLDIPSVDVVINYDIPTDSKAYIHRVGRTARAGRSGKSISLITQYDLEMYLRIESVLGKKLPKEDKPPKEVLDALHVHVDKATAEAIRQTKEIHDKRNGGGGRRRNRDDADREER</sequence>
<evidence type="ECO:0000256" key="7">
    <source>
        <dbReference type="ARBA" id="ARBA00022840"/>
    </source>
</evidence>
<evidence type="ECO:0000256" key="11">
    <source>
        <dbReference type="ARBA" id="ARBA00024394"/>
    </source>
</evidence>
<evidence type="ECO:0000256" key="2">
    <source>
        <dbReference type="ARBA" id="ARBA00022517"/>
    </source>
</evidence>
<dbReference type="SMR" id="A0AB34PKZ4"/>
<feature type="compositionally biased region" description="Low complexity" evidence="15">
    <location>
        <begin position="68"/>
        <end position="80"/>
    </location>
</feature>
<dbReference type="Gene3D" id="3.40.50.300">
    <property type="entry name" value="P-loop containing nucleotide triphosphate hydrolases"/>
    <property type="match status" value="2"/>
</dbReference>
<evidence type="ECO:0000256" key="1">
    <source>
        <dbReference type="ARBA" id="ARBA00004123"/>
    </source>
</evidence>
<feature type="short sequence motif" description="Q motif" evidence="13">
    <location>
        <begin position="118"/>
        <end position="146"/>
    </location>
</feature>
<feature type="domain" description="DEAD-box RNA helicase Q" evidence="18">
    <location>
        <begin position="118"/>
        <end position="146"/>
    </location>
</feature>
<dbReference type="GO" id="GO:0003724">
    <property type="term" value="F:RNA helicase activity"/>
    <property type="evidence" value="ECO:0007669"/>
    <property type="project" value="InterPro"/>
</dbReference>
<dbReference type="GO" id="GO:0005524">
    <property type="term" value="F:ATP binding"/>
    <property type="evidence" value="ECO:0007669"/>
    <property type="project" value="UniProtKB-KW"/>
</dbReference>
<evidence type="ECO:0000256" key="5">
    <source>
        <dbReference type="ARBA" id="ARBA00022801"/>
    </source>
</evidence>
<keyword evidence="4 14" id="KW-0547">Nucleotide-binding</keyword>
<feature type="compositionally biased region" description="Basic and acidic residues" evidence="15">
    <location>
        <begin position="525"/>
        <end position="534"/>
    </location>
</feature>
<dbReference type="GO" id="GO:0005829">
    <property type="term" value="C:cytosol"/>
    <property type="evidence" value="ECO:0007669"/>
    <property type="project" value="TreeGrafter"/>
</dbReference>
<evidence type="ECO:0000259" key="16">
    <source>
        <dbReference type="PROSITE" id="PS51192"/>
    </source>
</evidence>
<dbReference type="PANTHER" id="PTHR47959:SF24">
    <property type="entry name" value="ATP-DEPENDENT RNA HELICASE"/>
    <property type="match status" value="1"/>
</dbReference>
<comment type="subcellular location">
    <subcellularLocation>
        <location evidence="1">Nucleus</location>
    </subcellularLocation>
</comment>
<evidence type="ECO:0000313" key="19">
    <source>
        <dbReference type="EMBL" id="KGR00660.1"/>
    </source>
</evidence>
<gene>
    <name evidence="19" type="ORF">MG3_06333</name>
</gene>
<dbReference type="InterPro" id="IPR011545">
    <property type="entry name" value="DEAD/DEAH_box_helicase_dom"/>
</dbReference>
<dbReference type="GO" id="GO:0006364">
    <property type="term" value="P:rRNA processing"/>
    <property type="evidence" value="ECO:0007669"/>
    <property type="project" value="UniProtKB-KW"/>
</dbReference>
<dbReference type="InterPro" id="IPR044765">
    <property type="entry name" value="DDX47/Rrp3_DEADc"/>
</dbReference>
<dbReference type="GO" id="GO:0003723">
    <property type="term" value="F:RNA binding"/>
    <property type="evidence" value="ECO:0007669"/>
    <property type="project" value="UniProtKB-KW"/>
</dbReference>
<feature type="compositionally biased region" description="Low complexity" evidence="15">
    <location>
        <begin position="91"/>
        <end position="107"/>
    </location>
</feature>
<dbReference type="PANTHER" id="PTHR47959">
    <property type="entry name" value="ATP-DEPENDENT RNA HELICASE RHLE-RELATED"/>
    <property type="match status" value="1"/>
</dbReference>
<dbReference type="InterPro" id="IPR027417">
    <property type="entry name" value="P-loop_NTPase"/>
</dbReference>
<feature type="domain" description="Helicase ATP-binding" evidence="16">
    <location>
        <begin position="149"/>
        <end position="320"/>
    </location>
</feature>
<dbReference type="Pfam" id="PF00270">
    <property type="entry name" value="DEAD"/>
    <property type="match status" value="1"/>
</dbReference>
<comment type="caution">
    <text evidence="19">The sequence shown here is derived from an EMBL/GenBank/DDBJ whole genome shotgun (WGS) entry which is preliminary data.</text>
</comment>
<protein>
    <recommendedName>
        <fullName evidence="12">ATP-dependent rRNA helicase RRP3</fullName>
    </recommendedName>
    <alternativeName>
        <fullName evidence="11">ATP-dependent rRNA helicase rrp3</fullName>
    </alternativeName>
</protein>
<keyword evidence="7 14" id="KW-0067">ATP-binding</keyword>
<dbReference type="GO" id="GO:0005634">
    <property type="term" value="C:nucleus"/>
    <property type="evidence" value="ECO:0007669"/>
    <property type="project" value="UniProtKB-SubCell"/>
</dbReference>
<dbReference type="PROSITE" id="PS00039">
    <property type="entry name" value="DEAD_ATP_HELICASE"/>
    <property type="match status" value="1"/>
</dbReference>
<dbReference type="CDD" id="cd18787">
    <property type="entry name" value="SF2_C_DEAD"/>
    <property type="match status" value="1"/>
</dbReference>
<evidence type="ECO:0000256" key="12">
    <source>
        <dbReference type="ARBA" id="ARBA00024398"/>
    </source>
</evidence>
<evidence type="ECO:0000313" key="20">
    <source>
        <dbReference type="Proteomes" id="UP000030161"/>
    </source>
</evidence>
<reference evidence="19 20" key="1">
    <citation type="submission" date="2013-12" db="EMBL/GenBank/DDBJ databases">
        <title>The Genome Sequence of Candida albicans P78048.</title>
        <authorList>
            <consortium name="The Broad Institute Genome Sequencing Platform"/>
            <consortium name="The Broad Institute Genome Sequencing Center for Infectious Disease"/>
            <person name="Cuomo C."/>
            <person name="Bennett R."/>
            <person name="Hirakawa M."/>
            <person name="Noverr M."/>
            <person name="Mitchell A."/>
            <person name="Young S.K."/>
            <person name="Zeng Q."/>
            <person name="Gargeya S."/>
            <person name="Fitzgerald M."/>
            <person name="Abouelleil A."/>
            <person name="Alvarado L."/>
            <person name="Berlin A.M."/>
            <person name="Chapman S.B."/>
            <person name="Dewar J."/>
            <person name="Goldberg J."/>
            <person name="Griggs A."/>
            <person name="Gujja S."/>
            <person name="Hansen M."/>
            <person name="Howarth C."/>
            <person name="Imamovic A."/>
            <person name="Larimer J."/>
            <person name="McCowan C."/>
            <person name="Murphy C."/>
            <person name="Pearson M."/>
            <person name="Priest M."/>
            <person name="Roberts A."/>
            <person name="Saif S."/>
            <person name="Shea T."/>
            <person name="Sykes S."/>
            <person name="Wortman J."/>
            <person name="Nusbaum C."/>
            <person name="Birren B."/>
        </authorList>
    </citation>
    <scope>NUCLEOTIDE SEQUENCE [LARGE SCALE GENOMIC DNA]</scope>
    <source>
        <strain evidence="19 20">P78048</strain>
    </source>
</reference>
<dbReference type="InterPro" id="IPR014014">
    <property type="entry name" value="RNA_helicase_DEAD_Q_motif"/>
</dbReference>
<proteinExistence type="inferred from homology"/>
<name>A0AB34PKZ4_CANAX</name>
<evidence type="ECO:0000259" key="17">
    <source>
        <dbReference type="PROSITE" id="PS51194"/>
    </source>
</evidence>
<keyword evidence="2" id="KW-0690">Ribosome biogenesis</keyword>
<dbReference type="InterPro" id="IPR001650">
    <property type="entry name" value="Helicase_C-like"/>
</dbReference>
<keyword evidence="3" id="KW-0698">rRNA processing</keyword>
<dbReference type="SMART" id="SM00487">
    <property type="entry name" value="DEXDc"/>
    <property type="match status" value="1"/>
</dbReference>
<evidence type="ECO:0000256" key="14">
    <source>
        <dbReference type="RuleBase" id="RU000492"/>
    </source>
</evidence>
<dbReference type="PROSITE" id="PS51192">
    <property type="entry name" value="HELICASE_ATP_BIND_1"/>
    <property type="match status" value="1"/>
</dbReference>